<dbReference type="STRING" id="1210086.GCA_001613105_03995"/>
<name>A0A370I6Q2_9NOCA</name>
<protein>
    <recommendedName>
        <fullName evidence="3">Sugar lactone lactonase YvrE</fullName>
    </recommendedName>
</protein>
<dbReference type="SUPFAM" id="SSF101898">
    <property type="entry name" value="NHL repeat"/>
    <property type="match status" value="1"/>
</dbReference>
<dbReference type="Proteomes" id="UP000254869">
    <property type="component" value="Unassembled WGS sequence"/>
</dbReference>
<evidence type="ECO:0008006" key="3">
    <source>
        <dbReference type="Google" id="ProtNLM"/>
    </source>
</evidence>
<dbReference type="PANTHER" id="PTHR40274:SF3">
    <property type="entry name" value="VIRGINIAMYCIN B LYASE"/>
    <property type="match status" value="1"/>
</dbReference>
<proteinExistence type="predicted"/>
<dbReference type="PANTHER" id="PTHR40274">
    <property type="entry name" value="VIRGINIAMYCIN B LYASE"/>
    <property type="match status" value="1"/>
</dbReference>
<gene>
    <name evidence="1" type="ORF">DFR76_10456</name>
</gene>
<keyword evidence="2" id="KW-1185">Reference proteome</keyword>
<organism evidence="1 2">
    <name type="scientific">Nocardia pseudobrasiliensis</name>
    <dbReference type="NCBI Taxonomy" id="45979"/>
    <lineage>
        <taxon>Bacteria</taxon>
        <taxon>Bacillati</taxon>
        <taxon>Actinomycetota</taxon>
        <taxon>Actinomycetes</taxon>
        <taxon>Mycobacteriales</taxon>
        <taxon>Nocardiaceae</taxon>
        <taxon>Nocardia</taxon>
    </lineage>
</organism>
<accession>A0A370I6Q2</accession>
<sequence length="298" mass="30729">MRGIGLCAILLGLTLPVVEPVAAQAESNNCAASAATLIPATAPLLDYAENLTYDQHGNLWVARIGRNQLQRYDSAGRMTATVAVESPGAVRTGPDGLIYAVYGDSPLSRLPGTVGGGVVRFDPEAATPIPEVFVSGLGMPNGAAFDSAGNLYIADTAEGVIRIRPTGVIDTQWSAHTAIPGANGIVVSDDLVYVTEYYSLDGRVVRIPIADPAARTTAANVQLGSSRLSAMPDDLAQAPDGYLYDATTTGSLVRIDPLAHTTCQVYSGADPLTAVAVAPDGSLAVSTIGGRVLRVLPA</sequence>
<dbReference type="AlphaFoldDB" id="A0A370I6Q2"/>
<evidence type="ECO:0000313" key="1">
    <source>
        <dbReference type="EMBL" id="RDI66310.1"/>
    </source>
</evidence>
<comment type="caution">
    <text evidence="1">The sequence shown here is derived from an EMBL/GenBank/DDBJ whole genome shotgun (WGS) entry which is preliminary data.</text>
</comment>
<evidence type="ECO:0000313" key="2">
    <source>
        <dbReference type="Proteomes" id="UP000254869"/>
    </source>
</evidence>
<dbReference type="InterPro" id="IPR011042">
    <property type="entry name" value="6-blade_b-propeller_TolB-like"/>
</dbReference>
<reference evidence="1 2" key="1">
    <citation type="submission" date="2018-07" db="EMBL/GenBank/DDBJ databases">
        <title>Genomic Encyclopedia of Type Strains, Phase IV (KMG-IV): sequencing the most valuable type-strain genomes for metagenomic binning, comparative biology and taxonomic classification.</title>
        <authorList>
            <person name="Goeker M."/>
        </authorList>
    </citation>
    <scope>NUCLEOTIDE SEQUENCE [LARGE SCALE GENOMIC DNA]</scope>
    <source>
        <strain evidence="1 2">DSM 44290</strain>
    </source>
</reference>
<dbReference type="Gene3D" id="2.120.10.30">
    <property type="entry name" value="TolB, C-terminal domain"/>
    <property type="match status" value="1"/>
</dbReference>
<dbReference type="InterPro" id="IPR051344">
    <property type="entry name" value="Vgb"/>
</dbReference>
<dbReference type="EMBL" id="QQBC01000004">
    <property type="protein sequence ID" value="RDI66310.1"/>
    <property type="molecule type" value="Genomic_DNA"/>
</dbReference>